<name>A0ACC2MZ82_PERAE</name>
<reference evidence="1 2" key="1">
    <citation type="journal article" date="2022" name="Hortic Res">
        <title>A haplotype resolved chromosomal level avocado genome allows analysis of novel avocado genes.</title>
        <authorList>
            <person name="Nath O."/>
            <person name="Fletcher S.J."/>
            <person name="Hayward A."/>
            <person name="Shaw L.M."/>
            <person name="Masouleh A.K."/>
            <person name="Furtado A."/>
            <person name="Henry R.J."/>
            <person name="Mitter N."/>
        </authorList>
    </citation>
    <scope>NUCLEOTIDE SEQUENCE [LARGE SCALE GENOMIC DNA]</scope>
    <source>
        <strain evidence="2">cv. Hass</strain>
    </source>
</reference>
<protein>
    <submittedName>
        <fullName evidence="1">Uncharacterized protein</fullName>
    </submittedName>
</protein>
<evidence type="ECO:0000313" key="1">
    <source>
        <dbReference type="EMBL" id="KAJ8650955.1"/>
    </source>
</evidence>
<dbReference type="EMBL" id="CM056809">
    <property type="protein sequence ID" value="KAJ8650955.1"/>
    <property type="molecule type" value="Genomic_DNA"/>
</dbReference>
<dbReference type="Proteomes" id="UP001234297">
    <property type="component" value="Chromosome 1"/>
</dbReference>
<accession>A0ACC2MZ82</accession>
<keyword evidence="2" id="KW-1185">Reference proteome</keyword>
<sequence length="110" mass="11288">MAEPNVGCCPRKPAPPPPQPATPKPATPTPQPAPPKPAPQPSTPTPQPAPPTPQPAPAPCPTPQPDCPDASEESAGDHNVISNNKVDTGNVIAVNHAPITINRDSKTNKQ</sequence>
<comment type="caution">
    <text evidence="1">The sequence shown here is derived from an EMBL/GenBank/DDBJ whole genome shotgun (WGS) entry which is preliminary data.</text>
</comment>
<proteinExistence type="predicted"/>
<evidence type="ECO:0000313" key="2">
    <source>
        <dbReference type="Proteomes" id="UP001234297"/>
    </source>
</evidence>
<organism evidence="1 2">
    <name type="scientific">Persea americana</name>
    <name type="common">Avocado</name>
    <dbReference type="NCBI Taxonomy" id="3435"/>
    <lineage>
        <taxon>Eukaryota</taxon>
        <taxon>Viridiplantae</taxon>
        <taxon>Streptophyta</taxon>
        <taxon>Embryophyta</taxon>
        <taxon>Tracheophyta</taxon>
        <taxon>Spermatophyta</taxon>
        <taxon>Magnoliopsida</taxon>
        <taxon>Magnoliidae</taxon>
        <taxon>Laurales</taxon>
        <taxon>Lauraceae</taxon>
        <taxon>Persea</taxon>
    </lineage>
</organism>
<gene>
    <name evidence="1" type="ORF">MRB53_003978</name>
</gene>